<accession>A0A438HHN7</accession>
<dbReference type="Proteomes" id="UP000288805">
    <property type="component" value="Unassembled WGS sequence"/>
</dbReference>
<sequence length="226" mass="25271">MRMPKDLCTEPVGEAMGAIPWLDETLDMQSTQTRDTYVWNRGVMPYARGWNNHGRNVMARCYGSMARQGGLRQRTRLVVHGMGKERGTLLGGIINNSVRNGLKNQQLTNGSKLISATHEMTTDRLNNTELIESNRKRTNGSAIEAPLKGLLELRKCWENGKEKVVGLKVDIQSLMDEFKCTLQSNGEDIIVLKKAMLQESFSGSEAPPKIRVPKPKGFNGNRNAKE</sequence>
<name>A0A438HHN7_VITVI</name>
<dbReference type="AlphaFoldDB" id="A0A438HHN7"/>
<gene>
    <name evidence="2" type="ORF">CK203_042069</name>
</gene>
<organism evidence="2 3">
    <name type="scientific">Vitis vinifera</name>
    <name type="common">Grape</name>
    <dbReference type="NCBI Taxonomy" id="29760"/>
    <lineage>
        <taxon>Eukaryota</taxon>
        <taxon>Viridiplantae</taxon>
        <taxon>Streptophyta</taxon>
        <taxon>Embryophyta</taxon>
        <taxon>Tracheophyta</taxon>
        <taxon>Spermatophyta</taxon>
        <taxon>Magnoliopsida</taxon>
        <taxon>eudicotyledons</taxon>
        <taxon>Gunneridae</taxon>
        <taxon>Pentapetalae</taxon>
        <taxon>rosids</taxon>
        <taxon>Vitales</taxon>
        <taxon>Vitaceae</taxon>
        <taxon>Viteae</taxon>
        <taxon>Vitis</taxon>
    </lineage>
</organism>
<feature type="region of interest" description="Disordered" evidence="1">
    <location>
        <begin position="201"/>
        <end position="226"/>
    </location>
</feature>
<protein>
    <submittedName>
        <fullName evidence="2">Uncharacterized protein</fullName>
    </submittedName>
</protein>
<evidence type="ECO:0000313" key="3">
    <source>
        <dbReference type="Proteomes" id="UP000288805"/>
    </source>
</evidence>
<proteinExistence type="predicted"/>
<dbReference type="EMBL" id="QGNW01000222">
    <property type="protein sequence ID" value="RVW83938.1"/>
    <property type="molecule type" value="Genomic_DNA"/>
</dbReference>
<reference evidence="2 3" key="1">
    <citation type="journal article" date="2018" name="PLoS Genet.">
        <title>Population sequencing reveals clonal diversity and ancestral inbreeding in the grapevine cultivar Chardonnay.</title>
        <authorList>
            <person name="Roach M.J."/>
            <person name="Johnson D.L."/>
            <person name="Bohlmann J."/>
            <person name="van Vuuren H.J."/>
            <person name="Jones S.J."/>
            <person name="Pretorius I.S."/>
            <person name="Schmidt S.A."/>
            <person name="Borneman A.R."/>
        </authorList>
    </citation>
    <scope>NUCLEOTIDE SEQUENCE [LARGE SCALE GENOMIC DNA]</scope>
    <source>
        <strain evidence="3">cv. Chardonnay</strain>
        <tissue evidence="2">Leaf</tissue>
    </source>
</reference>
<evidence type="ECO:0000256" key="1">
    <source>
        <dbReference type="SAM" id="MobiDB-lite"/>
    </source>
</evidence>
<evidence type="ECO:0000313" key="2">
    <source>
        <dbReference type="EMBL" id="RVW83938.1"/>
    </source>
</evidence>
<comment type="caution">
    <text evidence="2">The sequence shown here is derived from an EMBL/GenBank/DDBJ whole genome shotgun (WGS) entry which is preliminary data.</text>
</comment>